<sequence>MANDIARKNHGVSLPDMAPFAGLVFLLVGFYMLTGSFRQEAVGAVPIERVPHSDSYACLPDNLEASISLTAKNELSFGVQSRQVQAAAILAVASRHGISFTESQLTTLQKMPFLSTDVEHLPALLSLPAYQHKQAVEWQKMHPLSMQQLMECMMASEVAAQSMFHLPIYCRLILDSEAKMPHVELLIDRLQAQGINRFNLGCTDNYLCVREQSGRNQ</sequence>
<keyword evidence="1" id="KW-0472">Membrane</keyword>
<keyword evidence="1" id="KW-0812">Transmembrane</keyword>
<accession>A0ABS0I9H7</accession>
<gene>
    <name evidence="2" type="ORF">I2H31_21185</name>
</gene>
<reference evidence="2 3" key="1">
    <citation type="submission" date="2020-11" db="EMBL/GenBank/DDBJ databases">
        <authorList>
            <person name="Kim M.K."/>
        </authorList>
    </citation>
    <scope>NUCLEOTIDE SEQUENCE [LARGE SCALE GENOMIC DNA]</scope>
    <source>
        <strain evidence="2 3">BT662</strain>
    </source>
</reference>
<comment type="caution">
    <text evidence="2">The sequence shown here is derived from an EMBL/GenBank/DDBJ whole genome shotgun (WGS) entry which is preliminary data.</text>
</comment>
<keyword evidence="3" id="KW-1185">Reference proteome</keyword>
<name>A0ABS0I9H7_9BACT</name>
<dbReference type="Proteomes" id="UP000618931">
    <property type="component" value="Unassembled WGS sequence"/>
</dbReference>
<organism evidence="2 3">
    <name type="scientific">Hymenobacter ruricola</name>
    <dbReference type="NCBI Taxonomy" id="2791023"/>
    <lineage>
        <taxon>Bacteria</taxon>
        <taxon>Pseudomonadati</taxon>
        <taxon>Bacteroidota</taxon>
        <taxon>Cytophagia</taxon>
        <taxon>Cytophagales</taxon>
        <taxon>Hymenobacteraceae</taxon>
        <taxon>Hymenobacter</taxon>
    </lineage>
</organism>
<feature type="transmembrane region" description="Helical" evidence="1">
    <location>
        <begin position="17"/>
        <end position="34"/>
    </location>
</feature>
<protein>
    <recommendedName>
        <fullName evidence="4">Biopolymer transporter ExbD</fullName>
    </recommendedName>
</protein>
<evidence type="ECO:0000313" key="3">
    <source>
        <dbReference type="Proteomes" id="UP000618931"/>
    </source>
</evidence>
<dbReference type="EMBL" id="JADQDM010000016">
    <property type="protein sequence ID" value="MBF9223632.1"/>
    <property type="molecule type" value="Genomic_DNA"/>
</dbReference>
<proteinExistence type="predicted"/>
<keyword evidence="1" id="KW-1133">Transmembrane helix</keyword>
<evidence type="ECO:0008006" key="4">
    <source>
        <dbReference type="Google" id="ProtNLM"/>
    </source>
</evidence>
<evidence type="ECO:0000256" key="1">
    <source>
        <dbReference type="SAM" id="Phobius"/>
    </source>
</evidence>
<dbReference type="RefSeq" id="WP_196295050.1">
    <property type="nucleotide sequence ID" value="NZ_JADQDM010000016.1"/>
</dbReference>
<evidence type="ECO:0000313" key="2">
    <source>
        <dbReference type="EMBL" id="MBF9223632.1"/>
    </source>
</evidence>